<organism evidence="2 3">
    <name type="scientific">Wolfiporia cocos (strain MD-104)</name>
    <name type="common">Brown rot fungus</name>
    <dbReference type="NCBI Taxonomy" id="742152"/>
    <lineage>
        <taxon>Eukaryota</taxon>
        <taxon>Fungi</taxon>
        <taxon>Dikarya</taxon>
        <taxon>Basidiomycota</taxon>
        <taxon>Agaricomycotina</taxon>
        <taxon>Agaricomycetes</taxon>
        <taxon>Polyporales</taxon>
        <taxon>Phaeolaceae</taxon>
        <taxon>Wolfiporia</taxon>
    </lineage>
</organism>
<accession>A0A2H3JQX0</accession>
<proteinExistence type="predicted"/>
<evidence type="ECO:0000313" key="3">
    <source>
        <dbReference type="Proteomes" id="UP000218811"/>
    </source>
</evidence>
<evidence type="ECO:0000256" key="1">
    <source>
        <dbReference type="SAM" id="MobiDB-lite"/>
    </source>
</evidence>
<dbReference type="AlphaFoldDB" id="A0A2H3JQX0"/>
<evidence type="ECO:0000313" key="2">
    <source>
        <dbReference type="EMBL" id="PCH44542.1"/>
    </source>
</evidence>
<dbReference type="OrthoDB" id="2791100at2759"/>
<gene>
    <name evidence="2" type="ORF">WOLCODRAFT_154584</name>
</gene>
<reference evidence="2 3" key="1">
    <citation type="journal article" date="2012" name="Science">
        <title>The Paleozoic origin of enzymatic lignin decomposition reconstructed from 31 fungal genomes.</title>
        <authorList>
            <person name="Floudas D."/>
            <person name="Binder M."/>
            <person name="Riley R."/>
            <person name="Barry K."/>
            <person name="Blanchette R.A."/>
            <person name="Henrissat B."/>
            <person name="Martinez A.T."/>
            <person name="Otillar R."/>
            <person name="Spatafora J.W."/>
            <person name="Yadav J.S."/>
            <person name="Aerts A."/>
            <person name="Benoit I."/>
            <person name="Boyd A."/>
            <person name="Carlson A."/>
            <person name="Copeland A."/>
            <person name="Coutinho P.M."/>
            <person name="de Vries R.P."/>
            <person name="Ferreira P."/>
            <person name="Findley K."/>
            <person name="Foster B."/>
            <person name="Gaskell J."/>
            <person name="Glotzer D."/>
            <person name="Gorecki P."/>
            <person name="Heitman J."/>
            <person name="Hesse C."/>
            <person name="Hori C."/>
            <person name="Igarashi K."/>
            <person name="Jurgens J.A."/>
            <person name="Kallen N."/>
            <person name="Kersten P."/>
            <person name="Kohler A."/>
            <person name="Kuees U."/>
            <person name="Kumar T.K.A."/>
            <person name="Kuo A."/>
            <person name="LaButti K."/>
            <person name="Larrondo L.F."/>
            <person name="Lindquist E."/>
            <person name="Ling A."/>
            <person name="Lombard V."/>
            <person name="Lucas S."/>
            <person name="Lundell T."/>
            <person name="Martin R."/>
            <person name="McLaughlin D.J."/>
            <person name="Morgenstern I."/>
            <person name="Morin E."/>
            <person name="Murat C."/>
            <person name="Nagy L.G."/>
            <person name="Nolan M."/>
            <person name="Ohm R.A."/>
            <person name="Patyshakuliyeva A."/>
            <person name="Rokas A."/>
            <person name="Ruiz-Duenas F.J."/>
            <person name="Sabat G."/>
            <person name="Salamov A."/>
            <person name="Samejima M."/>
            <person name="Schmutz J."/>
            <person name="Slot J.C."/>
            <person name="St John F."/>
            <person name="Stenlid J."/>
            <person name="Sun H."/>
            <person name="Sun S."/>
            <person name="Syed K."/>
            <person name="Tsang A."/>
            <person name="Wiebenga A."/>
            <person name="Young D."/>
            <person name="Pisabarro A."/>
            <person name="Eastwood D.C."/>
            <person name="Martin F."/>
            <person name="Cullen D."/>
            <person name="Grigoriev I.V."/>
            <person name="Hibbett D.S."/>
        </authorList>
    </citation>
    <scope>NUCLEOTIDE SEQUENCE [LARGE SCALE GENOMIC DNA]</scope>
    <source>
        <strain evidence="2 3">MD-104</strain>
    </source>
</reference>
<dbReference type="EMBL" id="KB468157">
    <property type="protein sequence ID" value="PCH44542.1"/>
    <property type="molecule type" value="Genomic_DNA"/>
</dbReference>
<sequence>MHLETAWDVYAWLLLEKGYGHPLWSPEPHEKGEVNIGSVGFIRQGRFYCLLNASKPSDADENRRWGDLGPFRFRPFHNHPTDQVDNPRPFSTHILHSSSIAKWKYWRGDMGDVGIYLQCEDDQAALLHGIKNYIRRNQDEWHRIAAEHTDTDIKQGDLIFVTGWIKTSDCSLTACTHEAWSGFVNLDDGSEEISVTVSGHNGVAPGWEQKISLHSRNDEVSKNNASGPDGSQSDSNTNDRCIFIQYYKTKRRKILASSLSKLKASAQSRNSDDKSKGDASHGHIPSTRDKDEQDSEFVVASSAKMRSLHRKKKHDTSSLRFRVLGERLIPWDLSRFARGPPQQKMQLYSDYYS</sequence>
<keyword evidence="3" id="KW-1185">Reference proteome</keyword>
<dbReference type="OMA" id="TACTHEA"/>
<feature type="region of interest" description="Disordered" evidence="1">
    <location>
        <begin position="265"/>
        <end position="316"/>
    </location>
</feature>
<protein>
    <submittedName>
        <fullName evidence="2">Uncharacterized protein</fullName>
    </submittedName>
</protein>
<dbReference type="Proteomes" id="UP000218811">
    <property type="component" value="Unassembled WGS sequence"/>
</dbReference>
<name>A0A2H3JQX0_WOLCO</name>
<feature type="compositionally biased region" description="Basic and acidic residues" evidence="1">
    <location>
        <begin position="270"/>
        <end position="291"/>
    </location>
</feature>